<comment type="similarity">
    <text evidence="1 7 8 9">Belongs to the TRAFAC class TrmE-Era-EngA-EngB-Septin-like GTPase superfamily. Era GTPase family.</text>
</comment>
<dbReference type="GO" id="GO:0043024">
    <property type="term" value="F:ribosomal small subunit binding"/>
    <property type="evidence" value="ECO:0007669"/>
    <property type="project" value="TreeGrafter"/>
</dbReference>
<dbReference type="GO" id="GO:0070181">
    <property type="term" value="F:small ribosomal subunit rRNA binding"/>
    <property type="evidence" value="ECO:0007669"/>
    <property type="project" value="UniProtKB-UniRule"/>
</dbReference>
<dbReference type="NCBIfam" id="TIGR00436">
    <property type="entry name" value="era"/>
    <property type="match status" value="1"/>
</dbReference>
<dbReference type="GO" id="GO:0005829">
    <property type="term" value="C:cytosol"/>
    <property type="evidence" value="ECO:0007669"/>
    <property type="project" value="TreeGrafter"/>
</dbReference>
<evidence type="ECO:0000256" key="9">
    <source>
        <dbReference type="RuleBase" id="RU003761"/>
    </source>
</evidence>
<dbReference type="EMBL" id="JSVA01000005">
    <property type="protein sequence ID" value="KOF03784.1"/>
    <property type="molecule type" value="Genomic_DNA"/>
</dbReference>
<dbReference type="PATRIC" id="fig|1566026.4.peg.2679"/>
<dbReference type="NCBIfam" id="TIGR00231">
    <property type="entry name" value="small_GTP"/>
    <property type="match status" value="1"/>
</dbReference>
<feature type="region of interest" description="G2" evidence="8">
    <location>
        <begin position="41"/>
        <end position="45"/>
    </location>
</feature>
<keyword evidence="5 7" id="KW-0694">RNA-binding</keyword>
<dbReference type="InterPro" id="IPR005225">
    <property type="entry name" value="Small_GTP-bd"/>
</dbReference>
<keyword evidence="7" id="KW-0963">Cytoplasm</keyword>
<dbReference type="Gene3D" id="3.40.50.300">
    <property type="entry name" value="P-loop containing nucleotide triphosphate hydrolases"/>
    <property type="match status" value="1"/>
</dbReference>
<dbReference type="InterPro" id="IPR004044">
    <property type="entry name" value="KH_dom_type_2"/>
</dbReference>
<reference evidence="13" key="1">
    <citation type="submission" date="2014-11" db="EMBL/GenBank/DDBJ databases">
        <title>Genome sequencing of Roseivirga sp. D-25.</title>
        <authorList>
            <person name="Selvaratnam C."/>
            <person name="Thevarajoo S."/>
            <person name="Goh K.M."/>
            <person name="Eee R."/>
            <person name="Chan K.-G."/>
            <person name="Chong C.S."/>
        </authorList>
    </citation>
    <scope>NUCLEOTIDE SEQUENCE [LARGE SCALE GENOMIC DNA]</scope>
    <source>
        <strain evidence="13">D-25</strain>
    </source>
</reference>
<feature type="domain" description="Era-type G" evidence="11">
    <location>
        <begin position="7"/>
        <end position="172"/>
    </location>
</feature>
<dbReference type="GO" id="GO:0005886">
    <property type="term" value="C:plasma membrane"/>
    <property type="evidence" value="ECO:0007669"/>
    <property type="project" value="UniProtKB-SubCell"/>
</dbReference>
<evidence type="ECO:0000259" key="10">
    <source>
        <dbReference type="PROSITE" id="PS50823"/>
    </source>
</evidence>
<evidence type="ECO:0000256" key="4">
    <source>
        <dbReference type="ARBA" id="ARBA00022741"/>
    </source>
</evidence>
<evidence type="ECO:0000313" key="12">
    <source>
        <dbReference type="EMBL" id="KOF03784.1"/>
    </source>
</evidence>
<evidence type="ECO:0000256" key="8">
    <source>
        <dbReference type="PROSITE-ProRule" id="PRU01050"/>
    </source>
</evidence>
<keyword evidence="7" id="KW-0699">rRNA-binding</keyword>
<dbReference type="InterPro" id="IPR030388">
    <property type="entry name" value="G_ERA_dom"/>
</dbReference>
<feature type="binding site" evidence="7">
    <location>
        <begin position="15"/>
        <end position="22"/>
    </location>
    <ligand>
        <name>GTP</name>
        <dbReference type="ChEBI" id="CHEBI:37565"/>
    </ligand>
</feature>
<dbReference type="SUPFAM" id="SSF54814">
    <property type="entry name" value="Prokaryotic type KH domain (KH-domain type II)"/>
    <property type="match status" value="1"/>
</dbReference>
<evidence type="ECO:0000256" key="6">
    <source>
        <dbReference type="ARBA" id="ARBA00023134"/>
    </source>
</evidence>
<feature type="region of interest" description="G1" evidence="8">
    <location>
        <begin position="15"/>
        <end position="22"/>
    </location>
</feature>
<dbReference type="Pfam" id="PF07650">
    <property type="entry name" value="KH_2"/>
    <property type="match status" value="1"/>
</dbReference>
<evidence type="ECO:0000256" key="3">
    <source>
        <dbReference type="ARBA" id="ARBA00022517"/>
    </source>
</evidence>
<evidence type="ECO:0000259" key="11">
    <source>
        <dbReference type="PROSITE" id="PS51713"/>
    </source>
</evidence>
<dbReference type="InterPro" id="IPR027417">
    <property type="entry name" value="P-loop_NTPase"/>
</dbReference>
<evidence type="ECO:0000256" key="1">
    <source>
        <dbReference type="ARBA" id="ARBA00007921"/>
    </source>
</evidence>
<evidence type="ECO:0000256" key="2">
    <source>
        <dbReference type="ARBA" id="ARBA00020484"/>
    </source>
</evidence>
<keyword evidence="7" id="KW-0472">Membrane</keyword>
<keyword evidence="7" id="KW-1003">Cell membrane</keyword>
<comment type="function">
    <text evidence="7">An essential GTPase that binds both GDP and GTP, with rapid nucleotide exchange. Plays a role in 16S rRNA processing and 30S ribosomal subunit biogenesis and possibly also in cell cycle regulation and energy metabolism.</text>
</comment>
<feature type="binding site" evidence="7">
    <location>
        <begin position="122"/>
        <end position="125"/>
    </location>
    <ligand>
        <name>GTP</name>
        <dbReference type="ChEBI" id="CHEBI:37565"/>
    </ligand>
</feature>
<keyword evidence="3 7" id="KW-0690">Ribosome biogenesis</keyword>
<dbReference type="InterPro" id="IPR015946">
    <property type="entry name" value="KH_dom-like_a/b"/>
</dbReference>
<dbReference type="Pfam" id="PF01926">
    <property type="entry name" value="MMR_HSR1"/>
    <property type="match status" value="1"/>
</dbReference>
<dbReference type="PANTHER" id="PTHR42698:SF1">
    <property type="entry name" value="GTPASE ERA, MITOCHONDRIAL"/>
    <property type="match status" value="1"/>
</dbReference>
<evidence type="ECO:0000256" key="7">
    <source>
        <dbReference type="HAMAP-Rule" id="MF_00367"/>
    </source>
</evidence>
<dbReference type="SUPFAM" id="SSF52540">
    <property type="entry name" value="P-loop containing nucleoside triphosphate hydrolases"/>
    <property type="match status" value="1"/>
</dbReference>
<dbReference type="PANTHER" id="PTHR42698">
    <property type="entry name" value="GTPASE ERA"/>
    <property type="match status" value="1"/>
</dbReference>
<feature type="region of interest" description="G4" evidence="8">
    <location>
        <begin position="122"/>
        <end position="125"/>
    </location>
</feature>
<comment type="subunit">
    <text evidence="7">Monomer.</text>
</comment>
<dbReference type="GO" id="GO:0005525">
    <property type="term" value="F:GTP binding"/>
    <property type="evidence" value="ECO:0007669"/>
    <property type="project" value="UniProtKB-UniRule"/>
</dbReference>
<dbReference type="PROSITE" id="PS50823">
    <property type="entry name" value="KH_TYPE_2"/>
    <property type="match status" value="1"/>
</dbReference>
<feature type="region of interest" description="G5" evidence="8">
    <location>
        <begin position="151"/>
        <end position="153"/>
    </location>
</feature>
<dbReference type="OrthoDB" id="9805918at2"/>
<keyword evidence="6 7" id="KW-0342">GTP-binding</keyword>
<keyword evidence="13" id="KW-1185">Reference proteome</keyword>
<gene>
    <name evidence="7" type="primary">era</name>
    <name evidence="12" type="ORF">OB69_04275</name>
</gene>
<dbReference type="NCBIfam" id="NF000908">
    <property type="entry name" value="PRK00089.1"/>
    <property type="match status" value="1"/>
</dbReference>
<dbReference type="Proteomes" id="UP000036908">
    <property type="component" value="Unassembled WGS sequence"/>
</dbReference>
<dbReference type="HAMAP" id="MF_00367">
    <property type="entry name" value="GTPase_Era"/>
    <property type="match status" value="1"/>
</dbReference>
<dbReference type="GO" id="GO:0003924">
    <property type="term" value="F:GTPase activity"/>
    <property type="evidence" value="ECO:0007669"/>
    <property type="project" value="UniProtKB-UniRule"/>
</dbReference>
<comment type="caution">
    <text evidence="12">The sequence shown here is derived from an EMBL/GenBank/DDBJ whole genome shotgun (WGS) entry which is preliminary data.</text>
</comment>
<dbReference type="RefSeq" id="WP_053222463.1">
    <property type="nucleotide sequence ID" value="NZ_JSVA01000005.1"/>
</dbReference>
<feature type="region of interest" description="G3" evidence="8">
    <location>
        <begin position="62"/>
        <end position="65"/>
    </location>
</feature>
<dbReference type="InterPro" id="IPR005662">
    <property type="entry name" value="GTPase_Era-like"/>
</dbReference>
<evidence type="ECO:0000256" key="5">
    <source>
        <dbReference type="ARBA" id="ARBA00022884"/>
    </source>
</evidence>
<dbReference type="PROSITE" id="PS51713">
    <property type="entry name" value="G_ERA"/>
    <property type="match status" value="1"/>
</dbReference>
<dbReference type="InterPro" id="IPR006073">
    <property type="entry name" value="GTP-bd"/>
</dbReference>
<dbReference type="GO" id="GO:0000028">
    <property type="term" value="P:ribosomal small subunit assembly"/>
    <property type="evidence" value="ECO:0007669"/>
    <property type="project" value="TreeGrafter"/>
</dbReference>
<feature type="binding site" evidence="7">
    <location>
        <begin position="62"/>
        <end position="66"/>
    </location>
    <ligand>
        <name>GTP</name>
        <dbReference type="ChEBI" id="CHEBI:37565"/>
    </ligand>
</feature>
<dbReference type="Gene3D" id="3.30.300.20">
    <property type="match status" value="1"/>
</dbReference>
<organism evidence="12 13">
    <name type="scientific">Roseivirga seohaensis subsp. aquiponti</name>
    <dbReference type="NCBI Taxonomy" id="1566026"/>
    <lineage>
        <taxon>Bacteria</taxon>
        <taxon>Pseudomonadati</taxon>
        <taxon>Bacteroidota</taxon>
        <taxon>Cytophagia</taxon>
        <taxon>Cytophagales</taxon>
        <taxon>Roseivirgaceae</taxon>
        <taxon>Roseivirga</taxon>
    </lineage>
</organism>
<name>A0A0L8AN88_9BACT</name>
<comment type="subcellular location">
    <subcellularLocation>
        <location evidence="7">Cytoplasm</location>
    </subcellularLocation>
    <subcellularLocation>
        <location evidence="7">Cell membrane</location>
        <topology evidence="7">Peripheral membrane protein</topology>
    </subcellularLocation>
</comment>
<protein>
    <recommendedName>
        <fullName evidence="2 7">GTPase Era</fullName>
    </recommendedName>
</protein>
<proteinExistence type="inferred from homology"/>
<sequence>MESRPHKAGYVSIIGKPNVGKSTLMNAMVGERLSIITSKAQTTRHRIMGILSGDDFQIIYSDTPGIIKPEYELHETMMRFVTSSFEDSDLILFVTDLYEKYEGEKVIDYLKEVKVPVILVMNKIDLAKGSQAEDKVAYWKELMDFHDIVMVSALENIGIEGVFEKIIEHLPEHPAYFPKDTLTDKPERFFVDEMIREKIFKQYKMEIPYSCEVVTTSFKEDENIIRISADIYVERDSQKGIVIGHKGESLKKVGTAAREDLEIFFGKKIFLETHVKVEKDWRKKEAKLKRFGYLN</sequence>
<keyword evidence="4 7" id="KW-0547">Nucleotide-binding</keyword>
<evidence type="ECO:0000313" key="13">
    <source>
        <dbReference type="Proteomes" id="UP000036908"/>
    </source>
</evidence>
<dbReference type="PRINTS" id="PR00449">
    <property type="entry name" value="RASTRNSFRMNG"/>
</dbReference>
<dbReference type="InterPro" id="IPR009019">
    <property type="entry name" value="KH_sf_prok-type"/>
</dbReference>
<accession>A0A0L8AN88</accession>
<dbReference type="CDD" id="cd04163">
    <property type="entry name" value="Era"/>
    <property type="match status" value="1"/>
</dbReference>
<feature type="domain" description="KH type-2" evidence="10">
    <location>
        <begin position="195"/>
        <end position="279"/>
    </location>
</feature>
<dbReference type="CDD" id="cd22534">
    <property type="entry name" value="KH-II_Era"/>
    <property type="match status" value="1"/>
</dbReference>
<dbReference type="FunFam" id="3.30.300.20:FF:000003">
    <property type="entry name" value="GTPase Era"/>
    <property type="match status" value="1"/>
</dbReference>
<dbReference type="AlphaFoldDB" id="A0A0L8AN88"/>